<dbReference type="EMBL" id="CAXITT010000270">
    <property type="protein sequence ID" value="CAL1537653.1"/>
    <property type="molecule type" value="Genomic_DNA"/>
</dbReference>
<proteinExistence type="predicted"/>
<evidence type="ECO:0000313" key="3">
    <source>
        <dbReference type="Proteomes" id="UP001497497"/>
    </source>
</evidence>
<evidence type="ECO:0000256" key="1">
    <source>
        <dbReference type="SAM" id="MobiDB-lite"/>
    </source>
</evidence>
<dbReference type="Proteomes" id="UP001497497">
    <property type="component" value="Unassembled WGS sequence"/>
</dbReference>
<protein>
    <recommendedName>
        <fullName evidence="4">CS domain-containing protein</fullName>
    </recommendedName>
</protein>
<evidence type="ECO:0008006" key="4">
    <source>
        <dbReference type="Google" id="ProtNLM"/>
    </source>
</evidence>
<accession>A0AAV2HVX3</accession>
<dbReference type="AlphaFoldDB" id="A0AAV2HVX3"/>
<evidence type="ECO:0000313" key="2">
    <source>
        <dbReference type="EMBL" id="CAL1537653.1"/>
    </source>
</evidence>
<gene>
    <name evidence="2" type="ORF">GSLYS_00011555001</name>
</gene>
<reference evidence="2 3" key="1">
    <citation type="submission" date="2024-04" db="EMBL/GenBank/DDBJ databases">
        <authorList>
            <consortium name="Genoscope - CEA"/>
            <person name="William W."/>
        </authorList>
    </citation>
    <scope>NUCLEOTIDE SEQUENCE [LARGE SCALE GENOMIC DNA]</scope>
</reference>
<keyword evidence="3" id="KW-1185">Reference proteome</keyword>
<feature type="region of interest" description="Disordered" evidence="1">
    <location>
        <begin position="116"/>
        <end position="139"/>
    </location>
</feature>
<comment type="caution">
    <text evidence="2">The sequence shown here is derived from an EMBL/GenBank/DDBJ whole genome shotgun (WGS) entry which is preliminary data.</text>
</comment>
<dbReference type="SUPFAM" id="SSF49764">
    <property type="entry name" value="HSP20-like chaperones"/>
    <property type="match status" value="1"/>
</dbReference>
<name>A0AAV2HVX3_LYMST</name>
<sequence length="139" mass="15982">MTDFTTISRIPRVRTTDMNDGTVEVVLFVQGLEPTKDKFKPKHGKVSFDWFNDDYGFTVEIEIKDNKAKTITKWSRQAERMPTKINRRDSKWTVEKGKLIITIVKAVAEPWMKKVRDKGLDQASSSDTDEEAEGNNAEK</sequence>
<dbReference type="InterPro" id="IPR008978">
    <property type="entry name" value="HSP20-like_chaperone"/>
</dbReference>
<organism evidence="2 3">
    <name type="scientific">Lymnaea stagnalis</name>
    <name type="common">Great pond snail</name>
    <name type="synonym">Helix stagnalis</name>
    <dbReference type="NCBI Taxonomy" id="6523"/>
    <lineage>
        <taxon>Eukaryota</taxon>
        <taxon>Metazoa</taxon>
        <taxon>Spiralia</taxon>
        <taxon>Lophotrochozoa</taxon>
        <taxon>Mollusca</taxon>
        <taxon>Gastropoda</taxon>
        <taxon>Heterobranchia</taxon>
        <taxon>Euthyneura</taxon>
        <taxon>Panpulmonata</taxon>
        <taxon>Hygrophila</taxon>
        <taxon>Lymnaeoidea</taxon>
        <taxon>Lymnaeidae</taxon>
        <taxon>Lymnaea</taxon>
    </lineage>
</organism>
<dbReference type="Gene3D" id="2.60.40.790">
    <property type="match status" value="1"/>
</dbReference>